<sequence>MVAAQNTSPFWPRFWIVAAAMALVAGLVWSGASRPSVLVVHSQNERIPWIRGIDAGIDRVIDQSSAIRLQRIYLYGHSEERVSTQIVQAHGLIARWRPDVLLLVDDLAQARVGGAYVAGDRPQIVYSGIEDAQRTLARTPGTHIRGIAERTPWGIVERSLLRLTELSDAQVQEPAHPRRIALISDAGPAADEEARGFASHRWQGAQPVGVWRCATLDQWQQALGEIAQQADMVVIGDYRNLPGPGNLSASVWRRLLAQAALERLKIPMTALSAYAVSDGIPMGILPSPFEQGEVAAQMAVQVSRSSGSEFSAERGQHALTQDFALVVNRRQMELRRLSIGAMDAYYARVSGRLLGGGVQ</sequence>
<dbReference type="RefSeq" id="WP_132750341.1">
    <property type="nucleotide sequence ID" value="NZ_QXNC01000001.1"/>
</dbReference>
<protein>
    <recommendedName>
        <fullName evidence="3">ABC transporter substrate binding protein</fullName>
    </recommendedName>
</protein>
<dbReference type="AlphaFoldDB" id="A0A4R2NGC3"/>
<accession>A0A4R2NGC3</accession>
<dbReference type="Gene3D" id="3.40.50.2300">
    <property type="match status" value="1"/>
</dbReference>
<dbReference type="Proteomes" id="UP000295182">
    <property type="component" value="Unassembled WGS sequence"/>
</dbReference>
<keyword evidence="2" id="KW-1185">Reference proteome</keyword>
<proteinExistence type="predicted"/>
<evidence type="ECO:0008006" key="3">
    <source>
        <dbReference type="Google" id="ProtNLM"/>
    </source>
</evidence>
<dbReference type="OrthoDB" id="1550623at2"/>
<gene>
    <name evidence="1" type="ORF">EV674_102163</name>
</gene>
<evidence type="ECO:0000313" key="1">
    <source>
        <dbReference type="EMBL" id="TCP20195.1"/>
    </source>
</evidence>
<reference evidence="1 2" key="1">
    <citation type="submission" date="2019-03" db="EMBL/GenBank/DDBJ databases">
        <title>Genomic Encyclopedia of Type Strains, Phase IV (KMG-IV): sequencing the most valuable type-strain genomes for metagenomic binning, comparative biology and taxonomic classification.</title>
        <authorList>
            <person name="Goeker M."/>
        </authorList>
    </citation>
    <scope>NUCLEOTIDE SEQUENCE [LARGE SCALE GENOMIC DNA]</scope>
    <source>
        <strain evidence="1 2">DSM 1837</strain>
    </source>
</reference>
<dbReference type="EMBL" id="SLXH01000002">
    <property type="protein sequence ID" value="TCP20195.1"/>
    <property type="molecule type" value="Genomic_DNA"/>
</dbReference>
<comment type="caution">
    <text evidence="1">The sequence shown here is derived from an EMBL/GenBank/DDBJ whole genome shotgun (WGS) entry which is preliminary data.</text>
</comment>
<name>A0A4R2NGC3_9BURK</name>
<organism evidence="1 2">
    <name type="scientific">Simplicispira metamorpha</name>
    <dbReference type="NCBI Taxonomy" id="80881"/>
    <lineage>
        <taxon>Bacteria</taxon>
        <taxon>Pseudomonadati</taxon>
        <taxon>Pseudomonadota</taxon>
        <taxon>Betaproteobacteria</taxon>
        <taxon>Burkholderiales</taxon>
        <taxon>Comamonadaceae</taxon>
        <taxon>Simplicispira</taxon>
    </lineage>
</organism>
<evidence type="ECO:0000313" key="2">
    <source>
        <dbReference type="Proteomes" id="UP000295182"/>
    </source>
</evidence>